<dbReference type="STRING" id="51670.SAMN04488557_2099"/>
<dbReference type="GO" id="GO:0016853">
    <property type="term" value="F:isomerase activity"/>
    <property type="evidence" value="ECO:0007669"/>
    <property type="project" value="UniProtKB-KW"/>
</dbReference>
<dbReference type="Proteomes" id="UP000199423">
    <property type="component" value="Unassembled WGS sequence"/>
</dbReference>
<comment type="similarity">
    <text evidence="2">Belongs to the thioredoxin family. DsbA subfamily.</text>
</comment>
<name>A0A1I7NGH8_9HYPH</name>
<dbReference type="AlphaFoldDB" id="A0A1I7NGH8"/>
<evidence type="ECO:0000256" key="1">
    <source>
        <dbReference type="ARBA" id="ARBA00003565"/>
    </source>
</evidence>
<accession>A0A1I7NGH8</accession>
<protein>
    <submittedName>
        <fullName evidence="4">Protein-disulfide isomerase</fullName>
    </submittedName>
</protein>
<organism evidence="4 5">
    <name type="scientific">Hyphomicrobium facile</name>
    <dbReference type="NCBI Taxonomy" id="51670"/>
    <lineage>
        <taxon>Bacteria</taxon>
        <taxon>Pseudomonadati</taxon>
        <taxon>Pseudomonadota</taxon>
        <taxon>Alphaproteobacteria</taxon>
        <taxon>Hyphomicrobiales</taxon>
        <taxon>Hyphomicrobiaceae</taxon>
        <taxon>Hyphomicrobium</taxon>
    </lineage>
</organism>
<dbReference type="OrthoDB" id="9808135at2"/>
<dbReference type="InterPro" id="IPR012336">
    <property type="entry name" value="Thioredoxin-like_fold"/>
</dbReference>
<feature type="domain" description="Thioredoxin" evidence="3">
    <location>
        <begin position="1"/>
        <end position="173"/>
    </location>
</feature>
<reference evidence="5" key="1">
    <citation type="submission" date="2016-10" db="EMBL/GenBank/DDBJ databases">
        <authorList>
            <person name="Varghese N."/>
            <person name="Submissions S."/>
        </authorList>
    </citation>
    <scope>NUCLEOTIDE SEQUENCE [LARGE SCALE GENOMIC DNA]</scope>
    <source>
        <strain evidence="5">DSM 1565</strain>
    </source>
</reference>
<sequence>MGQLSVPVSGEDHIEGSPNAPMTLVEYGDFECPYCGDAYSVIKAVQESMGDELRFVYRHFPLIRLHPHALHAAEISEAAGAIDRFWEMHDILFENQKALADDDLLVDASAIGLSDSAVQQAFAGRFADHIKRDFRGGVRSGVNGTPCLFVNGQRFDGPRDVEAIVAALEATASGRFGLDG</sequence>
<dbReference type="InterPro" id="IPR036249">
    <property type="entry name" value="Thioredoxin-like_sf"/>
</dbReference>
<dbReference type="InterPro" id="IPR013766">
    <property type="entry name" value="Thioredoxin_domain"/>
</dbReference>
<evidence type="ECO:0000256" key="2">
    <source>
        <dbReference type="ARBA" id="ARBA00005791"/>
    </source>
</evidence>
<keyword evidence="4" id="KW-0413">Isomerase</keyword>
<dbReference type="PROSITE" id="PS51352">
    <property type="entry name" value="THIOREDOXIN_2"/>
    <property type="match status" value="1"/>
</dbReference>
<dbReference type="CDD" id="cd02972">
    <property type="entry name" value="DsbA_family"/>
    <property type="match status" value="1"/>
</dbReference>
<dbReference type="PANTHER" id="PTHR13887">
    <property type="entry name" value="GLUTATHIONE S-TRANSFERASE KAPPA"/>
    <property type="match status" value="1"/>
</dbReference>
<gene>
    <name evidence="4" type="ORF">SAMN04488557_2099</name>
</gene>
<keyword evidence="5" id="KW-1185">Reference proteome</keyword>
<proteinExistence type="inferred from homology"/>
<dbReference type="SUPFAM" id="SSF52833">
    <property type="entry name" value="Thioredoxin-like"/>
    <property type="match status" value="1"/>
</dbReference>
<evidence type="ECO:0000259" key="3">
    <source>
        <dbReference type="PROSITE" id="PS51352"/>
    </source>
</evidence>
<dbReference type="EMBL" id="FPCH01000002">
    <property type="protein sequence ID" value="SFV33748.1"/>
    <property type="molecule type" value="Genomic_DNA"/>
</dbReference>
<comment type="function">
    <text evidence="1">May be required for disulfide bond formation in some proteins.</text>
</comment>
<dbReference type="Gene3D" id="3.40.30.10">
    <property type="entry name" value="Glutaredoxin"/>
    <property type="match status" value="1"/>
</dbReference>
<dbReference type="RefSeq" id="WP_092867630.1">
    <property type="nucleotide sequence ID" value="NZ_FPCH01000002.1"/>
</dbReference>
<dbReference type="Pfam" id="PF13462">
    <property type="entry name" value="Thioredoxin_4"/>
    <property type="match status" value="1"/>
</dbReference>
<evidence type="ECO:0000313" key="4">
    <source>
        <dbReference type="EMBL" id="SFV33748.1"/>
    </source>
</evidence>
<dbReference type="PANTHER" id="PTHR13887:SF55">
    <property type="entry name" value="SLR0313 PROTEIN"/>
    <property type="match status" value="1"/>
</dbReference>
<evidence type="ECO:0000313" key="5">
    <source>
        <dbReference type="Proteomes" id="UP000199423"/>
    </source>
</evidence>